<feature type="domain" description="DNA polymerase III beta sliding clamp C-terminal" evidence="12">
    <location>
        <begin position="248"/>
        <end position="347"/>
    </location>
</feature>
<keyword evidence="5 9" id="KW-0548">Nucleotidyltransferase</keyword>
<evidence type="ECO:0000256" key="6">
    <source>
        <dbReference type="ARBA" id="ARBA00022705"/>
    </source>
</evidence>
<dbReference type="GO" id="GO:0003677">
    <property type="term" value="F:DNA binding"/>
    <property type="evidence" value="ECO:0007669"/>
    <property type="project" value="UniProtKB-UniRule"/>
</dbReference>
<dbReference type="Pfam" id="PF02767">
    <property type="entry name" value="DNA_pol3_beta_2"/>
    <property type="match status" value="1"/>
</dbReference>
<sequence>MRFTVNRDVFSDAVSFAVKLLPQRPTQPLLSGVLLHAEDAELTISSFDYEVSARTGVVAEVSEAGRALVSGRLLGEIAQRLPHADVQVSLLESRVEVRCGSASFSLPAMPVEEYPQVPVVDSVSGAVPAQDFADAVAQVSLAASKDDVTPVITGVQFEVSENTLTLTATDRYRVATRGLDWEDRGAGEHLTALVPSKIVTEVGKTFANDGEVRITIVKDGERELVAFTGGSKTVTSLLIKGNYPPVGRLFPENVDNYAVVNTAELIEAVGRVGLVLEREAALRFSFAEGAVMLEAAGTESAQAVESVDVHLMGDEMVVSLKPQFLLDGLRSTHSEFARIAFTRTDNPGKPGPVLITSQRSRDEADDASFRYLLQPNLLLR</sequence>
<evidence type="ECO:0000256" key="7">
    <source>
        <dbReference type="ARBA" id="ARBA00022932"/>
    </source>
</evidence>
<dbReference type="CDD" id="cd00140">
    <property type="entry name" value="beta_clamp"/>
    <property type="match status" value="1"/>
</dbReference>
<evidence type="ECO:0000256" key="5">
    <source>
        <dbReference type="ARBA" id="ARBA00022695"/>
    </source>
</evidence>
<dbReference type="Pfam" id="PF00712">
    <property type="entry name" value="DNA_pol3_beta"/>
    <property type="match status" value="1"/>
</dbReference>
<dbReference type="SUPFAM" id="SSF55979">
    <property type="entry name" value="DNA clamp"/>
    <property type="match status" value="3"/>
</dbReference>
<dbReference type="GO" id="GO:0005737">
    <property type="term" value="C:cytoplasm"/>
    <property type="evidence" value="ECO:0007669"/>
    <property type="project" value="UniProtKB-SubCell"/>
</dbReference>
<dbReference type="GO" id="GO:0009360">
    <property type="term" value="C:DNA polymerase III complex"/>
    <property type="evidence" value="ECO:0007669"/>
    <property type="project" value="InterPro"/>
</dbReference>
<comment type="caution">
    <text evidence="13">The sequence shown here is derived from an EMBL/GenBank/DDBJ whole genome shotgun (WGS) entry which is preliminary data.</text>
</comment>
<protein>
    <recommendedName>
        <fullName evidence="9">Beta sliding clamp</fullName>
    </recommendedName>
</protein>
<evidence type="ECO:0000256" key="3">
    <source>
        <dbReference type="ARBA" id="ARBA00022490"/>
    </source>
</evidence>
<evidence type="ECO:0000256" key="2">
    <source>
        <dbReference type="ARBA" id="ARBA00010752"/>
    </source>
</evidence>
<evidence type="ECO:0000313" key="14">
    <source>
        <dbReference type="Proteomes" id="UP000032120"/>
    </source>
</evidence>
<dbReference type="InterPro" id="IPR022634">
    <property type="entry name" value="DNA_polIII_beta_N"/>
</dbReference>
<evidence type="ECO:0000256" key="8">
    <source>
        <dbReference type="ARBA" id="ARBA00023125"/>
    </source>
</evidence>
<dbReference type="RefSeq" id="WP_042545516.1">
    <property type="nucleotide sequence ID" value="NZ_JXSQ01000048.1"/>
</dbReference>
<evidence type="ECO:0000256" key="1">
    <source>
        <dbReference type="ARBA" id="ARBA00004496"/>
    </source>
</evidence>
<dbReference type="GO" id="GO:0008408">
    <property type="term" value="F:3'-5' exonuclease activity"/>
    <property type="evidence" value="ECO:0007669"/>
    <property type="project" value="InterPro"/>
</dbReference>
<feature type="domain" description="DNA polymerase III beta sliding clamp N-terminal" evidence="10">
    <location>
        <begin position="1"/>
        <end position="118"/>
    </location>
</feature>
<dbReference type="OrthoDB" id="468978at2"/>
<dbReference type="Pfam" id="PF02768">
    <property type="entry name" value="DNA_pol3_beta_3"/>
    <property type="match status" value="1"/>
</dbReference>
<comment type="function">
    <text evidence="9">Confers DNA tethering and processivity to DNA polymerases and other proteins. Acts as a clamp, forming a ring around DNA (a reaction catalyzed by the clamp-loading complex) which diffuses in an ATP-independent manner freely and bidirectionally along dsDNA. Initially characterized for its ability to contact the catalytic subunit of DNA polymerase III (Pol III), a complex, multichain enzyme responsible for most of the replicative synthesis in bacteria; Pol III exhibits 3'-5' exonuclease proofreading activity. The beta chain is required for initiation of replication as well as for processivity of DNA replication.</text>
</comment>
<dbReference type="GO" id="GO:0006271">
    <property type="term" value="P:DNA strand elongation involved in DNA replication"/>
    <property type="evidence" value="ECO:0007669"/>
    <property type="project" value="TreeGrafter"/>
</dbReference>
<keyword evidence="4 9" id="KW-0808">Transferase</keyword>
<keyword evidence="14" id="KW-1185">Reference proteome</keyword>
<dbReference type="Proteomes" id="UP000032120">
    <property type="component" value="Unassembled WGS sequence"/>
</dbReference>
<dbReference type="PIRSF" id="PIRSF000804">
    <property type="entry name" value="DNA_pol_III_b"/>
    <property type="match status" value="1"/>
</dbReference>
<dbReference type="NCBIfam" id="TIGR00663">
    <property type="entry name" value="dnan"/>
    <property type="match status" value="1"/>
</dbReference>
<comment type="subunit">
    <text evidence="9">Forms a ring-shaped head-to-tail homodimer around DNA.</text>
</comment>
<dbReference type="GO" id="GO:0003887">
    <property type="term" value="F:DNA-directed DNA polymerase activity"/>
    <property type="evidence" value="ECO:0007669"/>
    <property type="project" value="UniProtKB-UniRule"/>
</dbReference>
<keyword evidence="3 9" id="KW-0963">Cytoplasm</keyword>
<dbReference type="Gene3D" id="3.10.150.10">
    <property type="entry name" value="DNA Polymerase III, subunit A, domain 2"/>
    <property type="match status" value="3"/>
</dbReference>
<dbReference type="InterPro" id="IPR046938">
    <property type="entry name" value="DNA_clamp_sf"/>
</dbReference>
<dbReference type="InterPro" id="IPR001001">
    <property type="entry name" value="DNA_polIII_beta"/>
</dbReference>
<comment type="subcellular location">
    <subcellularLocation>
        <location evidence="1 9">Cytoplasm</location>
    </subcellularLocation>
</comment>
<accession>A0A0D0IP25</accession>
<evidence type="ECO:0000313" key="13">
    <source>
        <dbReference type="EMBL" id="KIP51298.1"/>
    </source>
</evidence>
<dbReference type="PANTHER" id="PTHR30478:SF0">
    <property type="entry name" value="BETA SLIDING CLAMP"/>
    <property type="match status" value="1"/>
</dbReference>
<dbReference type="AlphaFoldDB" id="A0A0D0IP25"/>
<keyword evidence="8" id="KW-0238">DNA-binding</keyword>
<dbReference type="InterPro" id="IPR022635">
    <property type="entry name" value="DNA_polIII_beta_C"/>
</dbReference>
<dbReference type="InterPro" id="IPR022637">
    <property type="entry name" value="DNA_polIII_beta_cen"/>
</dbReference>
<organism evidence="13 14">
    <name type="scientific">Leucobacter komagatae</name>
    <dbReference type="NCBI Taxonomy" id="55969"/>
    <lineage>
        <taxon>Bacteria</taxon>
        <taxon>Bacillati</taxon>
        <taxon>Actinomycetota</taxon>
        <taxon>Actinomycetes</taxon>
        <taxon>Micrococcales</taxon>
        <taxon>Microbacteriaceae</taxon>
        <taxon>Leucobacter</taxon>
    </lineage>
</organism>
<keyword evidence="6 9" id="KW-0235">DNA replication</keyword>
<gene>
    <name evidence="13" type="ORF">SD72_16250</name>
</gene>
<dbReference type="EMBL" id="JXSQ01000048">
    <property type="protein sequence ID" value="KIP51298.1"/>
    <property type="molecule type" value="Genomic_DNA"/>
</dbReference>
<evidence type="ECO:0000259" key="11">
    <source>
        <dbReference type="Pfam" id="PF02767"/>
    </source>
</evidence>
<feature type="domain" description="DNA polymerase III beta sliding clamp central" evidence="11">
    <location>
        <begin position="127"/>
        <end position="244"/>
    </location>
</feature>
<evidence type="ECO:0000256" key="4">
    <source>
        <dbReference type="ARBA" id="ARBA00022679"/>
    </source>
</evidence>
<evidence type="ECO:0000259" key="12">
    <source>
        <dbReference type="Pfam" id="PF02768"/>
    </source>
</evidence>
<keyword evidence="7 9" id="KW-0239">DNA-directed DNA polymerase</keyword>
<evidence type="ECO:0000256" key="9">
    <source>
        <dbReference type="PIRNR" id="PIRNR000804"/>
    </source>
</evidence>
<reference evidence="13 14" key="1">
    <citation type="submission" date="2015-01" db="EMBL/GenBank/DDBJ databases">
        <title>Draft genome sequence of Leucobacter komagatae strain VKM ST2845.</title>
        <authorList>
            <person name="Karlyshev A.V."/>
            <person name="Kudryashova E.B."/>
        </authorList>
    </citation>
    <scope>NUCLEOTIDE SEQUENCE [LARGE SCALE GENOMIC DNA]</scope>
    <source>
        <strain evidence="13 14">VKM ST2845</strain>
    </source>
</reference>
<dbReference type="SMART" id="SM00480">
    <property type="entry name" value="POL3Bc"/>
    <property type="match status" value="1"/>
</dbReference>
<dbReference type="PANTHER" id="PTHR30478">
    <property type="entry name" value="DNA POLYMERASE III SUBUNIT BETA"/>
    <property type="match status" value="1"/>
</dbReference>
<comment type="similarity">
    <text evidence="2 9">Belongs to the beta sliding clamp family.</text>
</comment>
<name>A0A0D0IP25_9MICO</name>
<evidence type="ECO:0000259" key="10">
    <source>
        <dbReference type="Pfam" id="PF00712"/>
    </source>
</evidence>
<proteinExistence type="inferred from homology"/>